<dbReference type="GO" id="GO:0016020">
    <property type="term" value="C:membrane"/>
    <property type="evidence" value="ECO:0007669"/>
    <property type="project" value="UniProtKB-SubCell"/>
</dbReference>
<keyword evidence="6" id="KW-0689">Ribosomal protein</keyword>
<dbReference type="Pfam" id="PF02254">
    <property type="entry name" value="TrkA_N"/>
    <property type="match status" value="1"/>
</dbReference>
<feature type="transmembrane region" description="Helical" evidence="13">
    <location>
        <begin position="247"/>
        <end position="268"/>
    </location>
</feature>
<dbReference type="GO" id="GO:0005840">
    <property type="term" value="C:ribosome"/>
    <property type="evidence" value="ECO:0007669"/>
    <property type="project" value="UniProtKB-KW"/>
</dbReference>
<evidence type="ECO:0000256" key="9">
    <source>
        <dbReference type="ARBA" id="ARBA00023274"/>
    </source>
</evidence>
<evidence type="ECO:0000256" key="5">
    <source>
        <dbReference type="ARBA" id="ARBA00022692"/>
    </source>
</evidence>
<dbReference type="Gene3D" id="3.40.50.720">
    <property type="entry name" value="NAD(P)-binding Rossmann-like Domain"/>
    <property type="match status" value="1"/>
</dbReference>
<feature type="transmembrane region" description="Helical" evidence="13">
    <location>
        <begin position="207"/>
        <end position="235"/>
    </location>
</feature>
<dbReference type="PROSITE" id="PS51201">
    <property type="entry name" value="RCK_N"/>
    <property type="match status" value="1"/>
</dbReference>
<accession>A0A7R9Q877</accession>
<feature type="transmembrane region" description="Helical" evidence="13">
    <location>
        <begin position="176"/>
        <end position="195"/>
    </location>
</feature>
<dbReference type="Gene3D" id="1.20.1530.20">
    <property type="match status" value="1"/>
</dbReference>
<feature type="transmembrane region" description="Helical" evidence="13">
    <location>
        <begin position="337"/>
        <end position="355"/>
    </location>
</feature>
<keyword evidence="4" id="KW-0813">Transport</keyword>
<evidence type="ECO:0000256" key="3">
    <source>
        <dbReference type="ARBA" id="ARBA00008760"/>
    </source>
</evidence>
<dbReference type="PANTHER" id="PTHR42751:SF1">
    <property type="entry name" value="CATION_PROTON ANTIPORTER YBAL-RELATED"/>
    <property type="match status" value="1"/>
</dbReference>
<feature type="transmembrane region" description="Helical" evidence="13">
    <location>
        <begin position="65"/>
        <end position="84"/>
    </location>
</feature>
<dbReference type="Pfam" id="PF00830">
    <property type="entry name" value="Ribosomal_L28"/>
    <property type="match status" value="1"/>
</dbReference>
<dbReference type="GO" id="GO:0003735">
    <property type="term" value="F:structural constituent of ribosome"/>
    <property type="evidence" value="ECO:0007669"/>
    <property type="project" value="InterPro"/>
</dbReference>
<dbReference type="GO" id="GO:1902600">
    <property type="term" value="P:proton transmembrane transport"/>
    <property type="evidence" value="ECO:0007669"/>
    <property type="project" value="InterPro"/>
</dbReference>
<feature type="transmembrane region" description="Helical" evidence="13">
    <location>
        <begin position="367"/>
        <end position="391"/>
    </location>
</feature>
<dbReference type="InterPro" id="IPR001383">
    <property type="entry name" value="Ribosomal_bL28_bact-type"/>
</dbReference>
<dbReference type="PANTHER" id="PTHR42751">
    <property type="entry name" value="SODIUM/HYDROGEN EXCHANGER FAMILY/TRKA DOMAIN PROTEIN"/>
    <property type="match status" value="1"/>
</dbReference>
<protein>
    <recommendedName>
        <fullName evidence="10">Large ribosomal subunit protein bL28c</fullName>
    </recommendedName>
    <alternativeName>
        <fullName evidence="12">39S ribosomal protein L28, mitochondrial</fullName>
    </alternativeName>
    <alternativeName>
        <fullName evidence="11">Large ribosomal subunit protein bL28m</fullName>
    </alternativeName>
</protein>
<dbReference type="Pfam" id="PF00999">
    <property type="entry name" value="Na_H_Exchanger"/>
    <property type="match status" value="1"/>
</dbReference>
<dbReference type="InterPro" id="IPR006153">
    <property type="entry name" value="Cation/H_exchanger_TM"/>
</dbReference>
<comment type="subcellular location">
    <subcellularLocation>
        <location evidence="1">Membrane</location>
        <topology evidence="1">Multi-pass membrane protein</topology>
    </subcellularLocation>
</comment>
<feature type="transmembrane region" description="Helical" evidence="13">
    <location>
        <begin position="121"/>
        <end position="139"/>
    </location>
</feature>
<evidence type="ECO:0000313" key="16">
    <source>
        <dbReference type="Proteomes" id="UP000728032"/>
    </source>
</evidence>
<evidence type="ECO:0000256" key="13">
    <source>
        <dbReference type="SAM" id="Phobius"/>
    </source>
</evidence>
<evidence type="ECO:0000256" key="10">
    <source>
        <dbReference type="ARBA" id="ARBA00035265"/>
    </source>
</evidence>
<evidence type="ECO:0000256" key="4">
    <source>
        <dbReference type="ARBA" id="ARBA00022448"/>
    </source>
</evidence>
<dbReference type="InterPro" id="IPR034704">
    <property type="entry name" value="Ribosomal_bL28/bL31-like_sf"/>
</dbReference>
<keyword evidence="8 13" id="KW-0472">Membrane</keyword>
<dbReference type="EMBL" id="OC914826">
    <property type="protein sequence ID" value="CAD7636171.1"/>
    <property type="molecule type" value="Genomic_DNA"/>
</dbReference>
<dbReference type="GO" id="GO:0006412">
    <property type="term" value="P:translation"/>
    <property type="evidence" value="ECO:0007669"/>
    <property type="project" value="InterPro"/>
</dbReference>
<feature type="transmembrane region" description="Helical" evidence="13">
    <location>
        <begin position="288"/>
        <end position="317"/>
    </location>
</feature>
<dbReference type="InterPro" id="IPR026569">
    <property type="entry name" value="Ribosomal_bL28"/>
</dbReference>
<organism evidence="15">
    <name type="scientific">Oppiella nova</name>
    <dbReference type="NCBI Taxonomy" id="334625"/>
    <lineage>
        <taxon>Eukaryota</taxon>
        <taxon>Metazoa</taxon>
        <taxon>Ecdysozoa</taxon>
        <taxon>Arthropoda</taxon>
        <taxon>Chelicerata</taxon>
        <taxon>Arachnida</taxon>
        <taxon>Acari</taxon>
        <taxon>Acariformes</taxon>
        <taxon>Sarcoptiformes</taxon>
        <taxon>Oribatida</taxon>
        <taxon>Brachypylina</taxon>
        <taxon>Oppioidea</taxon>
        <taxon>Oppiidae</taxon>
        <taxon>Oppiella</taxon>
    </lineage>
</organism>
<comment type="similarity">
    <text evidence="2">Belongs to the monovalent cation:proton antiporter 2 (CPA2) transporter (TC 2.A.37) family.</text>
</comment>
<evidence type="ECO:0000256" key="11">
    <source>
        <dbReference type="ARBA" id="ARBA00035269"/>
    </source>
</evidence>
<keyword evidence="16" id="KW-1185">Reference proteome</keyword>
<feature type="domain" description="RCK N-terminal" evidence="14">
    <location>
        <begin position="486"/>
        <end position="601"/>
    </location>
</feature>
<feature type="transmembrane region" description="Helical" evidence="13">
    <location>
        <begin position="403"/>
        <end position="423"/>
    </location>
</feature>
<gene>
    <name evidence="15" type="ORF">ONB1V03_LOCUS28</name>
</gene>
<dbReference type="NCBIfam" id="TIGR00009">
    <property type="entry name" value="L28"/>
    <property type="match status" value="1"/>
</dbReference>
<dbReference type="Gene3D" id="2.30.170.40">
    <property type="entry name" value="Ribosomal protein L28/L24"/>
    <property type="match status" value="1"/>
</dbReference>
<dbReference type="GO" id="GO:0015297">
    <property type="term" value="F:antiporter activity"/>
    <property type="evidence" value="ECO:0007669"/>
    <property type="project" value="InterPro"/>
</dbReference>
<dbReference type="OrthoDB" id="8119717at2759"/>
<dbReference type="EMBL" id="CAJPVJ010000001">
    <property type="protein sequence ID" value="CAG2155683.1"/>
    <property type="molecule type" value="Genomic_DNA"/>
</dbReference>
<feature type="transmembrane region" description="Helical" evidence="13">
    <location>
        <begin position="91"/>
        <end position="115"/>
    </location>
</feature>
<feature type="transmembrane region" description="Helical" evidence="13">
    <location>
        <begin position="430"/>
        <end position="449"/>
    </location>
</feature>
<dbReference type="GO" id="GO:1990904">
    <property type="term" value="C:ribonucleoprotein complex"/>
    <property type="evidence" value="ECO:0007669"/>
    <property type="project" value="UniProtKB-KW"/>
</dbReference>
<dbReference type="InterPro" id="IPR003148">
    <property type="entry name" value="RCK_N"/>
</dbReference>
<feature type="non-terminal residue" evidence="15">
    <location>
        <position position="1"/>
    </location>
</feature>
<dbReference type="AlphaFoldDB" id="A0A7R9Q877"/>
<dbReference type="SUPFAM" id="SSF51735">
    <property type="entry name" value="NAD(P)-binding Rossmann-fold domains"/>
    <property type="match status" value="1"/>
</dbReference>
<dbReference type="InterPro" id="IPR036291">
    <property type="entry name" value="NAD(P)-bd_dom_sf"/>
</dbReference>
<dbReference type="Proteomes" id="UP000728032">
    <property type="component" value="Unassembled WGS sequence"/>
</dbReference>
<dbReference type="SUPFAM" id="SSF143800">
    <property type="entry name" value="L28p-like"/>
    <property type="match status" value="1"/>
</dbReference>
<evidence type="ECO:0000256" key="1">
    <source>
        <dbReference type="ARBA" id="ARBA00004141"/>
    </source>
</evidence>
<evidence type="ECO:0000256" key="8">
    <source>
        <dbReference type="ARBA" id="ARBA00023136"/>
    </source>
</evidence>
<dbReference type="GO" id="GO:0006813">
    <property type="term" value="P:potassium ion transport"/>
    <property type="evidence" value="ECO:0007669"/>
    <property type="project" value="InterPro"/>
</dbReference>
<feature type="transmembrane region" description="Helical" evidence="13">
    <location>
        <begin position="151"/>
        <end position="170"/>
    </location>
</feature>
<proteinExistence type="inferred from homology"/>
<evidence type="ECO:0000256" key="7">
    <source>
        <dbReference type="ARBA" id="ARBA00022989"/>
    </source>
</evidence>
<evidence type="ECO:0000313" key="15">
    <source>
        <dbReference type="EMBL" id="CAD7636171.1"/>
    </source>
</evidence>
<sequence length="612" mass="66827">MSKVCQVTGKRPVVGNNVSHANNKTKRRFEPNLHHHRFWLLLTFVLKVKRSKEFKEYLVPHDVDLIILLAVGFGIALIFGYIAARLRLPPLIGYLIAGIIISPNTPGVVADIALANQLAELGVMFLMFGVGMHFSLNDLMQVRKIALPGAILQIAVATLLGMAVSIFWGWSFGSALVFGLSLSCASTVVLLKALGDKGLLNSVNGKIAVGWLLVEDLVMVLVLVLLPATAVLLGGHPIAGHESDQNIWLTLGITLLKVTGFIAFMLIIGKRLVPMIMQYVARLGSRELFTLTVVAAAVSIAYGSYAIFGVSMALGAFFAGMVVKESDFSHRAEEETLPLREIFSILFFVSVGMLFDPRIIVEQPLHILAVIAIIMIGKTLAAMALVLFFRYPINTALTVGASLAQIGEFSFILATLGLSLGLLSPEAQNLILAGALFSITLNSFLFSAIEPVQNWIRERSHLARLLERSGDPLAMLPDEVDQAYLRDQVVIVGHGEVGRRITKTLMDDGIKVVIAEENREIVENLREKGIAAVSGRATEPSVLIQAHIQHARLLVISPMDIVDIHKIVDTAKLLNPEIQVLVCAENKEEAEVIRKDNVGEVYYAKEEMAKNM</sequence>
<keyword evidence="5 13" id="KW-0812">Transmembrane</keyword>
<dbReference type="InterPro" id="IPR038770">
    <property type="entry name" value="Na+/solute_symporter_sf"/>
</dbReference>
<evidence type="ECO:0000256" key="6">
    <source>
        <dbReference type="ARBA" id="ARBA00022980"/>
    </source>
</evidence>
<keyword evidence="9" id="KW-0687">Ribonucleoprotein</keyword>
<keyword evidence="7 13" id="KW-1133">Transmembrane helix</keyword>
<evidence type="ECO:0000256" key="2">
    <source>
        <dbReference type="ARBA" id="ARBA00005551"/>
    </source>
</evidence>
<evidence type="ECO:0000259" key="14">
    <source>
        <dbReference type="PROSITE" id="PS51201"/>
    </source>
</evidence>
<name>A0A7R9Q877_9ACAR</name>
<reference evidence="15" key="1">
    <citation type="submission" date="2020-11" db="EMBL/GenBank/DDBJ databases">
        <authorList>
            <person name="Tran Van P."/>
        </authorList>
    </citation>
    <scope>NUCLEOTIDE SEQUENCE</scope>
</reference>
<dbReference type="HAMAP" id="MF_00373">
    <property type="entry name" value="Ribosomal_bL28"/>
    <property type="match status" value="1"/>
</dbReference>
<dbReference type="InterPro" id="IPR037147">
    <property type="entry name" value="Ribosomal_bL28_sf"/>
</dbReference>
<evidence type="ECO:0000256" key="12">
    <source>
        <dbReference type="ARBA" id="ARBA00035538"/>
    </source>
</evidence>
<comment type="similarity">
    <text evidence="3">Belongs to the bacterial ribosomal protein bL28 family.</text>
</comment>